<dbReference type="EMBL" id="CP000934">
    <property type="protein sequence ID" value="ACE85446.1"/>
    <property type="molecule type" value="Genomic_DNA"/>
</dbReference>
<evidence type="ECO:0000313" key="14">
    <source>
        <dbReference type="Proteomes" id="UP000001036"/>
    </source>
</evidence>
<evidence type="ECO:0000259" key="12">
    <source>
        <dbReference type="PROSITE" id="PS52015"/>
    </source>
</evidence>
<evidence type="ECO:0000256" key="10">
    <source>
        <dbReference type="SAM" id="MobiDB-lite"/>
    </source>
</evidence>
<feature type="compositionally biased region" description="Low complexity" evidence="10">
    <location>
        <begin position="266"/>
        <end position="281"/>
    </location>
</feature>
<keyword evidence="8" id="KW-1133">Transmembrane helix</keyword>
<dbReference type="SUPFAM" id="SSF74653">
    <property type="entry name" value="TolA/TonB C-terminal domain"/>
    <property type="match status" value="1"/>
</dbReference>
<accession>B3PL89</accession>
<feature type="chain" id="PRO_5002794234" evidence="11">
    <location>
        <begin position="25"/>
        <end position="397"/>
    </location>
</feature>
<gene>
    <name evidence="13" type="ordered locus">CJA_0913</name>
</gene>
<dbReference type="HOGENOM" id="CLU_690574_0_0_6"/>
<evidence type="ECO:0000256" key="7">
    <source>
        <dbReference type="ARBA" id="ARBA00022927"/>
    </source>
</evidence>
<dbReference type="GO" id="GO:0016872">
    <property type="term" value="F:intramolecular lyase activity"/>
    <property type="evidence" value="ECO:0007669"/>
    <property type="project" value="InterPro"/>
</dbReference>
<dbReference type="GO" id="GO:0015031">
    <property type="term" value="P:protein transport"/>
    <property type="evidence" value="ECO:0007669"/>
    <property type="project" value="UniProtKB-KW"/>
</dbReference>
<organism evidence="13 14">
    <name type="scientific">Cellvibrio japonicus (strain Ueda107)</name>
    <name type="common">Pseudomonas fluorescens subsp. cellulosa</name>
    <dbReference type="NCBI Taxonomy" id="498211"/>
    <lineage>
        <taxon>Bacteria</taxon>
        <taxon>Pseudomonadati</taxon>
        <taxon>Pseudomonadota</taxon>
        <taxon>Gammaproteobacteria</taxon>
        <taxon>Cellvibrionales</taxon>
        <taxon>Cellvibrionaceae</taxon>
        <taxon>Cellvibrio</taxon>
    </lineage>
</organism>
<keyword evidence="7" id="KW-0653">Protein transport</keyword>
<dbReference type="Proteomes" id="UP000001036">
    <property type="component" value="Chromosome"/>
</dbReference>
<evidence type="ECO:0000256" key="8">
    <source>
        <dbReference type="ARBA" id="ARBA00022989"/>
    </source>
</evidence>
<keyword evidence="4" id="KW-1003">Cell membrane</keyword>
<feature type="signal peptide" evidence="11">
    <location>
        <begin position="1"/>
        <end position="24"/>
    </location>
</feature>
<sequence length="397" mass="42884">MSGIHKFNCLLIASILFLCTAAHSAPMLNGIAVHQELGQEVFIGALYSESLSNNADSLLNNNQPMRMELKIVAPEGLTTRRFSRLWIEGMAINNRADVLTAQADNMVKFDGLFKGRFMTNDHVVFDSIPGKGVNISVNGVLLGNIADNQFFSVLLTTWIGRVPLSSDFRDSLLKVGNIDGALRSRFDTIKPNSARIAEIHNWATPVVAEVKSSSSKAASSAPREVAAIEKPEVPALAAAVIEKPTIELPAVPPAPVTQVTTAAASSAPAVAAAKPAPAPIASDDEDDEDEGPALTAQSLLARQFYVSDILKKVFSKTRYPSRALERGQEGSVRIAVVIDRQGNILSMNSLDESRHELLNREAREAIKRSAPFPEIPAALPGARFEFTVPIRFTLPKQ</sequence>
<comment type="similarity">
    <text evidence="2">Belongs to the TonB family.</text>
</comment>
<evidence type="ECO:0000256" key="1">
    <source>
        <dbReference type="ARBA" id="ARBA00004383"/>
    </source>
</evidence>
<reference evidence="13 14" key="1">
    <citation type="journal article" date="2008" name="J. Bacteriol.">
        <title>Insights into plant cell wall degradation from the genome sequence of the soil bacterium Cellvibrio japonicus.</title>
        <authorList>
            <person name="Deboy R.T."/>
            <person name="Mongodin E.F."/>
            <person name="Fouts D.E."/>
            <person name="Tailford L.E."/>
            <person name="Khouri H."/>
            <person name="Emerson J.B."/>
            <person name="Mohamoud Y."/>
            <person name="Watkins K."/>
            <person name="Henrissat B."/>
            <person name="Gilbert H.J."/>
            <person name="Nelson K.E."/>
        </authorList>
    </citation>
    <scope>NUCLEOTIDE SEQUENCE [LARGE SCALE GENOMIC DNA]</scope>
    <source>
        <strain evidence="13 14">Ueda107</strain>
    </source>
</reference>
<dbReference type="Pfam" id="PF03544">
    <property type="entry name" value="TonB_C"/>
    <property type="match status" value="1"/>
</dbReference>
<keyword evidence="9" id="KW-0472">Membrane</keyword>
<dbReference type="OrthoDB" id="6077935at2"/>
<evidence type="ECO:0000256" key="5">
    <source>
        <dbReference type="ARBA" id="ARBA00022519"/>
    </source>
</evidence>
<feature type="compositionally biased region" description="Acidic residues" evidence="10">
    <location>
        <begin position="282"/>
        <end position="291"/>
    </location>
</feature>
<evidence type="ECO:0000256" key="6">
    <source>
        <dbReference type="ARBA" id="ARBA00022692"/>
    </source>
</evidence>
<dbReference type="NCBIfam" id="TIGR01352">
    <property type="entry name" value="tonB_Cterm"/>
    <property type="match status" value="1"/>
</dbReference>
<dbReference type="SUPFAM" id="SSF54626">
    <property type="entry name" value="Chalcone isomerase"/>
    <property type="match status" value="1"/>
</dbReference>
<evidence type="ECO:0000313" key="13">
    <source>
        <dbReference type="EMBL" id="ACE85446.1"/>
    </source>
</evidence>
<dbReference type="eggNOG" id="COG0810">
    <property type="taxonomic scope" value="Bacteria"/>
</dbReference>
<dbReference type="STRING" id="498211.CJA_0913"/>
<dbReference type="RefSeq" id="WP_012486561.1">
    <property type="nucleotide sequence ID" value="NC_010995.1"/>
</dbReference>
<dbReference type="InterPro" id="IPR051045">
    <property type="entry name" value="TonB-dependent_transducer"/>
</dbReference>
<dbReference type="AlphaFoldDB" id="B3PL89"/>
<dbReference type="InterPro" id="IPR006260">
    <property type="entry name" value="TonB/TolA_C"/>
</dbReference>
<dbReference type="InterPro" id="IPR037682">
    <property type="entry name" value="TonB_C"/>
</dbReference>
<keyword evidence="11" id="KW-0732">Signal</keyword>
<feature type="region of interest" description="Disordered" evidence="10">
    <location>
        <begin position="266"/>
        <end position="292"/>
    </location>
</feature>
<dbReference type="PROSITE" id="PS52015">
    <property type="entry name" value="TONB_CTD"/>
    <property type="match status" value="1"/>
</dbReference>
<dbReference type="GO" id="GO:0055085">
    <property type="term" value="P:transmembrane transport"/>
    <property type="evidence" value="ECO:0007669"/>
    <property type="project" value="InterPro"/>
</dbReference>
<evidence type="ECO:0000256" key="2">
    <source>
        <dbReference type="ARBA" id="ARBA00006555"/>
    </source>
</evidence>
<dbReference type="KEGG" id="cja:CJA_0913"/>
<dbReference type="Pfam" id="PF16036">
    <property type="entry name" value="Chalcone_3"/>
    <property type="match status" value="1"/>
</dbReference>
<feature type="domain" description="TonB C-terminal" evidence="12">
    <location>
        <begin position="304"/>
        <end position="397"/>
    </location>
</feature>
<dbReference type="GO" id="GO:0098797">
    <property type="term" value="C:plasma membrane protein complex"/>
    <property type="evidence" value="ECO:0007669"/>
    <property type="project" value="TreeGrafter"/>
</dbReference>
<dbReference type="PANTHER" id="PTHR33446">
    <property type="entry name" value="PROTEIN TONB-RELATED"/>
    <property type="match status" value="1"/>
</dbReference>
<keyword evidence="14" id="KW-1185">Reference proteome</keyword>
<name>B3PL89_CELJU</name>
<proteinExistence type="inferred from homology"/>
<dbReference type="Gene3D" id="3.30.1150.10">
    <property type="match status" value="1"/>
</dbReference>
<keyword evidence="5" id="KW-0997">Cell inner membrane</keyword>
<dbReference type="InterPro" id="IPR036298">
    <property type="entry name" value="Chalcone_isomerase_sf"/>
</dbReference>
<evidence type="ECO:0000256" key="11">
    <source>
        <dbReference type="SAM" id="SignalP"/>
    </source>
</evidence>
<dbReference type="InterPro" id="IPR016087">
    <property type="entry name" value="Chalcone_isomerase"/>
</dbReference>
<evidence type="ECO:0000256" key="9">
    <source>
        <dbReference type="ARBA" id="ARBA00023136"/>
    </source>
</evidence>
<keyword evidence="3" id="KW-0813">Transport</keyword>
<protein>
    <submittedName>
        <fullName evidence="13">TonB family C-terminal domain protein</fullName>
    </submittedName>
</protein>
<evidence type="ECO:0000256" key="3">
    <source>
        <dbReference type="ARBA" id="ARBA00022448"/>
    </source>
</evidence>
<dbReference type="GO" id="GO:0031992">
    <property type="term" value="F:energy transducer activity"/>
    <property type="evidence" value="ECO:0007669"/>
    <property type="project" value="TreeGrafter"/>
</dbReference>
<comment type="subcellular location">
    <subcellularLocation>
        <location evidence="1">Cell inner membrane</location>
        <topology evidence="1">Single-pass membrane protein</topology>
        <orientation evidence="1">Periplasmic side</orientation>
    </subcellularLocation>
</comment>
<keyword evidence="6" id="KW-0812">Transmembrane</keyword>
<dbReference type="PANTHER" id="PTHR33446:SF2">
    <property type="entry name" value="PROTEIN TONB"/>
    <property type="match status" value="1"/>
</dbReference>
<evidence type="ECO:0000256" key="4">
    <source>
        <dbReference type="ARBA" id="ARBA00022475"/>
    </source>
</evidence>